<sequence length="269" mass="29781">GLITILISGATYWWMIDFPEDAWRSFKFLSREESKFMSARIQRDRGDVIPDDFSWSKVLVHAKDPKVYGFCTMYFLLNLVSTSLSYFLPTILQSGMHLAASTSILLSAPPYYYSVLPVLLSSYLADRYRTRGPIIIFNSLCLIAGFAMLGFATQPGVRYAGTFLATGAYIANWAALAAYQGNNIVGQWKRVFTVAAVTACNGAGGIAGSFIVRREEAPRYGTAVGVSIGSHVVMIGMVVMFSGYFYVANGRQRKEGKVIEGQEGFRYTY</sequence>
<name>A0ACC3DKA7_9PEZI</name>
<keyword evidence="2" id="KW-1185">Reference proteome</keyword>
<evidence type="ECO:0000313" key="2">
    <source>
        <dbReference type="Proteomes" id="UP001186974"/>
    </source>
</evidence>
<accession>A0ACC3DKA7</accession>
<proteinExistence type="predicted"/>
<gene>
    <name evidence="1" type="ORF">LTS18_011342</name>
</gene>
<feature type="non-terminal residue" evidence="1">
    <location>
        <position position="1"/>
    </location>
</feature>
<comment type="caution">
    <text evidence="1">The sequence shown here is derived from an EMBL/GenBank/DDBJ whole genome shotgun (WGS) entry which is preliminary data.</text>
</comment>
<dbReference type="Proteomes" id="UP001186974">
    <property type="component" value="Unassembled WGS sequence"/>
</dbReference>
<evidence type="ECO:0000313" key="1">
    <source>
        <dbReference type="EMBL" id="KAK3077051.1"/>
    </source>
</evidence>
<protein>
    <submittedName>
        <fullName evidence="1">Uncharacterized protein</fullName>
    </submittedName>
</protein>
<reference evidence="1" key="1">
    <citation type="submission" date="2024-09" db="EMBL/GenBank/DDBJ databases">
        <title>Black Yeasts Isolated from many extreme environments.</title>
        <authorList>
            <person name="Coleine C."/>
            <person name="Stajich J.E."/>
            <person name="Selbmann L."/>
        </authorList>
    </citation>
    <scope>NUCLEOTIDE SEQUENCE</scope>
    <source>
        <strain evidence="1">CCFEE 5737</strain>
    </source>
</reference>
<dbReference type="EMBL" id="JAWDJW010003271">
    <property type="protein sequence ID" value="KAK3077051.1"/>
    <property type="molecule type" value="Genomic_DNA"/>
</dbReference>
<organism evidence="1 2">
    <name type="scientific">Coniosporium uncinatum</name>
    <dbReference type="NCBI Taxonomy" id="93489"/>
    <lineage>
        <taxon>Eukaryota</taxon>
        <taxon>Fungi</taxon>
        <taxon>Dikarya</taxon>
        <taxon>Ascomycota</taxon>
        <taxon>Pezizomycotina</taxon>
        <taxon>Dothideomycetes</taxon>
        <taxon>Dothideomycetes incertae sedis</taxon>
        <taxon>Coniosporium</taxon>
    </lineage>
</organism>